<reference evidence="2 3" key="1">
    <citation type="journal article" date="2018" name="IMA Fungus">
        <title>IMA Genome-F 9: Draft genome sequence of Annulohypoxylon stygium, Aspergillus mulundensis, Berkeleyomyces basicola (syn. Thielaviopsis basicola), Ceratocystis smalleyi, two Cercospora beticola strains, Coleophoma cylindrospora, Fusarium fracticaudum, Phialophora cf. hyalina, and Morchella septimelata.</title>
        <authorList>
            <person name="Wingfield B.D."/>
            <person name="Bills G.F."/>
            <person name="Dong Y."/>
            <person name="Huang W."/>
            <person name="Nel W.J."/>
            <person name="Swalarsk-Parry B.S."/>
            <person name="Vaghefi N."/>
            <person name="Wilken P.M."/>
            <person name="An Z."/>
            <person name="de Beer Z.W."/>
            <person name="De Vos L."/>
            <person name="Chen L."/>
            <person name="Duong T.A."/>
            <person name="Gao Y."/>
            <person name="Hammerbacher A."/>
            <person name="Kikkert J.R."/>
            <person name="Li Y."/>
            <person name="Li H."/>
            <person name="Li K."/>
            <person name="Li Q."/>
            <person name="Liu X."/>
            <person name="Ma X."/>
            <person name="Naidoo K."/>
            <person name="Pethybridge S.J."/>
            <person name="Sun J."/>
            <person name="Steenkamp E.T."/>
            <person name="van der Nest M.A."/>
            <person name="van Wyk S."/>
            <person name="Wingfield M.J."/>
            <person name="Xiong C."/>
            <person name="Yue Q."/>
            <person name="Zhang X."/>
        </authorList>
    </citation>
    <scope>NUCLEOTIDE SEQUENCE [LARGE SCALE GENOMIC DNA]</scope>
    <source>
        <strain evidence="2 3">BP6252</strain>
    </source>
</reference>
<feature type="compositionally biased region" description="Polar residues" evidence="1">
    <location>
        <begin position="379"/>
        <end position="390"/>
    </location>
</feature>
<organism evidence="2 3">
    <name type="scientific">Coleophoma cylindrospora</name>
    <dbReference type="NCBI Taxonomy" id="1849047"/>
    <lineage>
        <taxon>Eukaryota</taxon>
        <taxon>Fungi</taxon>
        <taxon>Dikarya</taxon>
        <taxon>Ascomycota</taxon>
        <taxon>Pezizomycotina</taxon>
        <taxon>Leotiomycetes</taxon>
        <taxon>Helotiales</taxon>
        <taxon>Dermateaceae</taxon>
        <taxon>Coleophoma</taxon>
    </lineage>
</organism>
<evidence type="ECO:0000313" key="3">
    <source>
        <dbReference type="Proteomes" id="UP000256645"/>
    </source>
</evidence>
<dbReference type="EMBL" id="PDLM01000001">
    <property type="protein sequence ID" value="RDW88611.1"/>
    <property type="molecule type" value="Genomic_DNA"/>
</dbReference>
<feature type="compositionally biased region" description="Polar residues" evidence="1">
    <location>
        <begin position="36"/>
        <end position="53"/>
    </location>
</feature>
<sequence>MMDSGYGATMYGVNPMGYATVETLLDDVSRQMASSNLTRRYSRGSTSQRTNGTMRVVKPSSASNSPRGSIGLGRRRTVNTDSPYHRRVMMGEQYMAGAMVPSMDGRQISRTNRPVSWHPSMGAPQMQQSVSPTQRYDTRNGLSMYDLPPTPAVYSGYTSPSSNFSPISMPFTGCEQQQFVYPPSSTAFYPTMQDGDCYQTTSAAPQHQNYTGTLDMDNTMYSHFDWSNFATNGFENSTAPPTPENFLPIQHPDPLFPSEESIPYHALSDSEGDGEELIGMGLYDTPDIAKSPAADTQFDNYRALMMSQLLGSNYRRNEPTGKGLKLEDAWDPPASDDGEAEDEDGEGEDDEDAVEPQKGEADDSPSVQSSLENLPRQAIYTQSYDRTGWL</sequence>
<accession>A0A3D8SR06</accession>
<feature type="region of interest" description="Disordered" evidence="1">
    <location>
        <begin position="258"/>
        <end position="277"/>
    </location>
</feature>
<evidence type="ECO:0000313" key="2">
    <source>
        <dbReference type="EMBL" id="RDW88611.1"/>
    </source>
</evidence>
<dbReference type="Proteomes" id="UP000256645">
    <property type="component" value="Unassembled WGS sequence"/>
</dbReference>
<dbReference type="OrthoDB" id="5378435at2759"/>
<feature type="compositionally biased region" description="Basic and acidic residues" evidence="1">
    <location>
        <begin position="315"/>
        <end position="328"/>
    </location>
</feature>
<feature type="region of interest" description="Disordered" evidence="1">
    <location>
        <begin position="313"/>
        <end position="390"/>
    </location>
</feature>
<gene>
    <name evidence="2" type="ORF">BP6252_00643</name>
</gene>
<evidence type="ECO:0000256" key="1">
    <source>
        <dbReference type="SAM" id="MobiDB-lite"/>
    </source>
</evidence>
<name>A0A3D8SR06_9HELO</name>
<protein>
    <submittedName>
        <fullName evidence="2">Uncharacterized protein</fullName>
    </submittedName>
</protein>
<dbReference type="AlphaFoldDB" id="A0A3D8SR06"/>
<feature type="region of interest" description="Disordered" evidence="1">
    <location>
        <begin position="36"/>
        <end position="78"/>
    </location>
</feature>
<keyword evidence="3" id="KW-1185">Reference proteome</keyword>
<proteinExistence type="predicted"/>
<feature type="compositionally biased region" description="Acidic residues" evidence="1">
    <location>
        <begin position="334"/>
        <end position="354"/>
    </location>
</feature>
<comment type="caution">
    <text evidence="2">The sequence shown here is derived from an EMBL/GenBank/DDBJ whole genome shotgun (WGS) entry which is preliminary data.</text>
</comment>
<dbReference type="STRING" id="1849047.A0A3D8SR06"/>